<dbReference type="SUPFAM" id="SSF50249">
    <property type="entry name" value="Nucleic acid-binding proteins"/>
    <property type="match status" value="1"/>
</dbReference>
<organism evidence="8 9">
    <name type="scientific">Cutaneotrichosporon cavernicola</name>
    <dbReference type="NCBI Taxonomy" id="279322"/>
    <lineage>
        <taxon>Eukaryota</taxon>
        <taxon>Fungi</taxon>
        <taxon>Dikarya</taxon>
        <taxon>Basidiomycota</taxon>
        <taxon>Agaricomycotina</taxon>
        <taxon>Tremellomycetes</taxon>
        <taxon>Trichosporonales</taxon>
        <taxon>Trichosporonaceae</taxon>
        <taxon>Cutaneotrichosporon</taxon>
    </lineage>
</organism>
<dbReference type="InterPro" id="IPR036599">
    <property type="entry name" value="DNA_ligase_N_sf"/>
</dbReference>
<dbReference type="Pfam" id="PF01068">
    <property type="entry name" value="DNA_ligase_A_M"/>
    <property type="match status" value="1"/>
</dbReference>
<gene>
    <name evidence="8" type="ORF">CcaverHIS019_0212220</name>
</gene>
<dbReference type="Gene3D" id="2.40.50.140">
    <property type="entry name" value="Nucleic acid-binding proteins"/>
    <property type="match status" value="1"/>
</dbReference>
<evidence type="ECO:0000256" key="2">
    <source>
        <dbReference type="ARBA" id="ARBA00022598"/>
    </source>
</evidence>
<evidence type="ECO:0000256" key="3">
    <source>
        <dbReference type="ARBA" id="ARBA00022705"/>
    </source>
</evidence>
<feature type="region of interest" description="Disordered" evidence="6">
    <location>
        <begin position="930"/>
        <end position="950"/>
    </location>
</feature>
<comment type="similarity">
    <text evidence="1">Belongs to the ATP-dependent DNA ligase family.</text>
</comment>
<accession>A0AA48I8N8</accession>
<protein>
    <recommendedName>
        <fullName evidence="7">ATP-dependent DNA ligase family profile domain-containing protein</fullName>
    </recommendedName>
</protein>
<evidence type="ECO:0000256" key="1">
    <source>
        <dbReference type="ARBA" id="ARBA00007572"/>
    </source>
</evidence>
<dbReference type="GO" id="GO:0006310">
    <property type="term" value="P:DNA recombination"/>
    <property type="evidence" value="ECO:0007669"/>
    <property type="project" value="InterPro"/>
</dbReference>
<dbReference type="GO" id="GO:0005524">
    <property type="term" value="F:ATP binding"/>
    <property type="evidence" value="ECO:0007669"/>
    <property type="project" value="UniProtKB-KW"/>
</dbReference>
<feature type="domain" description="ATP-dependent DNA ligase family profile" evidence="7">
    <location>
        <begin position="616"/>
        <end position="802"/>
    </location>
</feature>
<feature type="compositionally biased region" description="Low complexity" evidence="6">
    <location>
        <begin position="1"/>
        <end position="13"/>
    </location>
</feature>
<proteinExistence type="inferred from homology"/>
<dbReference type="GO" id="GO:0003910">
    <property type="term" value="F:DNA ligase (ATP) activity"/>
    <property type="evidence" value="ECO:0007669"/>
    <property type="project" value="InterPro"/>
</dbReference>
<dbReference type="CDD" id="cd07969">
    <property type="entry name" value="OBF_DNA_ligase_I"/>
    <property type="match status" value="1"/>
</dbReference>
<keyword evidence="5" id="KW-0067">ATP-binding</keyword>
<dbReference type="GeneID" id="85493731"/>
<evidence type="ECO:0000256" key="4">
    <source>
        <dbReference type="ARBA" id="ARBA00022741"/>
    </source>
</evidence>
<feature type="compositionally biased region" description="Acidic residues" evidence="6">
    <location>
        <begin position="938"/>
        <end position="950"/>
    </location>
</feature>
<dbReference type="InterPro" id="IPR012340">
    <property type="entry name" value="NA-bd_OB-fold"/>
</dbReference>
<dbReference type="Pfam" id="PF04675">
    <property type="entry name" value="DNA_ligase_A_N"/>
    <property type="match status" value="1"/>
</dbReference>
<feature type="region of interest" description="Disordered" evidence="6">
    <location>
        <begin position="139"/>
        <end position="177"/>
    </location>
</feature>
<dbReference type="SUPFAM" id="SSF56091">
    <property type="entry name" value="DNA ligase/mRNA capping enzyme, catalytic domain"/>
    <property type="match status" value="1"/>
</dbReference>
<dbReference type="Pfam" id="PF04679">
    <property type="entry name" value="DNA_ligase_A_C"/>
    <property type="match status" value="1"/>
</dbReference>
<dbReference type="RefSeq" id="XP_060455126.1">
    <property type="nucleotide sequence ID" value="XM_060598320.1"/>
</dbReference>
<evidence type="ECO:0000259" key="7">
    <source>
        <dbReference type="PROSITE" id="PS50160"/>
    </source>
</evidence>
<feature type="region of interest" description="Disordered" evidence="6">
    <location>
        <begin position="1"/>
        <end position="23"/>
    </location>
</feature>
<dbReference type="KEGG" id="ccac:CcaHIS019_0212220"/>
<dbReference type="CDD" id="cd07900">
    <property type="entry name" value="Adenylation_DNA_ligase_I_Euk"/>
    <property type="match status" value="1"/>
</dbReference>
<dbReference type="SUPFAM" id="SSF117018">
    <property type="entry name" value="ATP-dependent DNA ligase DNA-binding domain"/>
    <property type="match status" value="1"/>
</dbReference>
<feature type="compositionally biased region" description="Basic and acidic residues" evidence="6">
    <location>
        <begin position="102"/>
        <end position="116"/>
    </location>
</feature>
<dbReference type="GO" id="GO:0003677">
    <property type="term" value="F:DNA binding"/>
    <property type="evidence" value="ECO:0007669"/>
    <property type="project" value="InterPro"/>
</dbReference>
<dbReference type="GO" id="GO:0006273">
    <property type="term" value="P:lagging strand elongation"/>
    <property type="evidence" value="ECO:0007669"/>
    <property type="project" value="TreeGrafter"/>
</dbReference>
<feature type="compositionally biased region" description="Basic and acidic residues" evidence="6">
    <location>
        <begin position="148"/>
        <end position="168"/>
    </location>
</feature>
<sequence>MPPKQQPKSPAKQRTIASFFSPPQKRKAEVIEVSDSDDDVVVVDVVEPHKKPRLGNGRAAIEEVPARQNGSSNHPVENVDEADESDEAMARRLAAEWEEEDRPSQEIKVATDKPDKPIATLEVKTDLLKSPKQLHPMFARAQEAGPSRPRESKARPEPEMKVKTERKPTITAARPQPVDPIDFDTDSLLFRPAEVDISRWPAGRLPYSVLVGVYVQVAGTRSRLTIVRVLTNFIHLLLARAPLDLPPTLYLLSNHLRPTYIPCELGVGSMILSRAIKDVSGLQSRDLKRLWNVYGDPGDVAYEAKVHMRTLVEPAPLVVHDLYERLLRMADIRGPQSGKLKGDVVRKLMVQARGDEVRYLVRTLIGNLRIGAVRLTLLTAVARAAAFFAIPDDELVVIPIPANGKKPADPSREAAEDKSAAAVRLVRRVYVRHPNYGDLVRGIEGGGLDGLEARVPLSVGIPISPMLGSITRSIDEVYERLGSLPFTAEAKLDGQRLQMHVRRDGPQGEDDGGGRWVEGENGRAWVRLFSRHLEDMTDKYPDVCARGLDLLSSIKRKRYPFPSWASTPTPEVAELLETEEVTSLIVDAEIVAIDKDTGAHRTFQELTNRARKDVRVEDIKVVVEVNAFDLMLLNDVPLLASPLSTRRHLMRALLPPRPTSADPMLARWTLIDAVDSVDLKSPADLRAFFDKVVERKAEGLMVKLLESGGAPLGAEVVEPEDAEDVTEEDGKEEKADGKGAKGRKKPLPATYEPDQRSMGWLKVKKDYLEGLGDSLDLVPVGAWWGMGRKAGWWSPILLAARNPETGVLEAVCKCISGFTDAFYKDLLVRYPPDSDPAVCSTQPLGYVETGGLVPDRWFLPREVWEIRGADITLSPVYPAAAGYIGGERGLSLRFPRFIRVREDKDIEEATSAEEFAEMFRRQMAPAALGQDVAKVESGDEGELEEGEGGE</sequence>
<dbReference type="GO" id="GO:0005634">
    <property type="term" value="C:nucleus"/>
    <property type="evidence" value="ECO:0007669"/>
    <property type="project" value="TreeGrafter"/>
</dbReference>
<dbReference type="InterPro" id="IPR050191">
    <property type="entry name" value="ATP-dep_DNA_ligase"/>
</dbReference>
<dbReference type="GO" id="GO:0006281">
    <property type="term" value="P:DNA repair"/>
    <property type="evidence" value="ECO:0007669"/>
    <property type="project" value="InterPro"/>
</dbReference>
<dbReference type="PROSITE" id="PS50160">
    <property type="entry name" value="DNA_LIGASE_A3"/>
    <property type="match status" value="1"/>
</dbReference>
<dbReference type="Proteomes" id="UP001233271">
    <property type="component" value="Chromosome 2"/>
</dbReference>
<dbReference type="AlphaFoldDB" id="A0AA48I8N8"/>
<keyword evidence="2" id="KW-0436">Ligase</keyword>
<dbReference type="FunFam" id="2.40.50.140:FF:000062">
    <property type="entry name" value="DNA ligase"/>
    <property type="match status" value="1"/>
</dbReference>
<name>A0AA48I8N8_9TREE</name>
<keyword evidence="9" id="KW-1185">Reference proteome</keyword>
<keyword evidence="4" id="KW-0547">Nucleotide-binding</keyword>
<dbReference type="Gene3D" id="3.30.1490.70">
    <property type="match status" value="1"/>
</dbReference>
<reference evidence="8" key="1">
    <citation type="journal article" date="2023" name="BMC Genomics">
        <title>Chromosome-level genome assemblies of Cutaneotrichosporon spp. (Trichosporonales, Basidiomycota) reveal imbalanced evolution between nucleotide sequences and chromosome synteny.</title>
        <authorList>
            <person name="Kobayashi Y."/>
            <person name="Kayamori A."/>
            <person name="Aoki K."/>
            <person name="Shiwa Y."/>
            <person name="Matsutani M."/>
            <person name="Fujita N."/>
            <person name="Sugita T."/>
            <person name="Iwasaki W."/>
            <person name="Tanaka N."/>
            <person name="Takashima M."/>
        </authorList>
    </citation>
    <scope>NUCLEOTIDE SEQUENCE</scope>
    <source>
        <strain evidence="8">HIS019</strain>
    </source>
</reference>
<feature type="region of interest" description="Disordered" evidence="6">
    <location>
        <begin position="51"/>
        <end position="118"/>
    </location>
</feature>
<evidence type="ECO:0000256" key="6">
    <source>
        <dbReference type="SAM" id="MobiDB-lite"/>
    </source>
</evidence>
<keyword evidence="3" id="KW-0235">DNA replication</keyword>
<evidence type="ECO:0000313" key="8">
    <source>
        <dbReference type="EMBL" id="BEI89860.1"/>
    </source>
</evidence>
<dbReference type="Gene3D" id="1.10.3260.10">
    <property type="entry name" value="DNA ligase, ATP-dependent, N-terminal domain"/>
    <property type="match status" value="1"/>
</dbReference>
<feature type="region of interest" description="Disordered" evidence="6">
    <location>
        <begin position="715"/>
        <end position="751"/>
    </location>
</feature>
<dbReference type="PANTHER" id="PTHR45674:SF9">
    <property type="entry name" value="DNA LIGASE 3"/>
    <property type="match status" value="1"/>
</dbReference>
<dbReference type="InterPro" id="IPR012309">
    <property type="entry name" value="DNA_ligase_ATP-dep_C"/>
</dbReference>
<dbReference type="PANTHER" id="PTHR45674">
    <property type="entry name" value="DNA LIGASE 1/3 FAMILY MEMBER"/>
    <property type="match status" value="1"/>
</dbReference>
<dbReference type="InterPro" id="IPR012310">
    <property type="entry name" value="DNA_ligase_ATP-dep_cent"/>
</dbReference>
<dbReference type="InterPro" id="IPR012308">
    <property type="entry name" value="DNA_ligase_ATP-dep_N"/>
</dbReference>
<dbReference type="EMBL" id="AP028213">
    <property type="protein sequence ID" value="BEI89860.1"/>
    <property type="molecule type" value="Genomic_DNA"/>
</dbReference>
<evidence type="ECO:0000256" key="5">
    <source>
        <dbReference type="ARBA" id="ARBA00022840"/>
    </source>
</evidence>
<dbReference type="Gene3D" id="3.30.470.30">
    <property type="entry name" value="DNA ligase/mRNA capping enzyme"/>
    <property type="match status" value="1"/>
</dbReference>
<feature type="compositionally biased region" description="Acidic residues" evidence="6">
    <location>
        <begin position="717"/>
        <end position="730"/>
    </location>
</feature>
<evidence type="ECO:0000313" key="9">
    <source>
        <dbReference type="Proteomes" id="UP001233271"/>
    </source>
</evidence>
<feature type="compositionally biased region" description="Acidic residues" evidence="6">
    <location>
        <begin position="78"/>
        <end position="87"/>
    </location>
</feature>